<feature type="compositionally biased region" description="Basic and acidic residues" evidence="1">
    <location>
        <begin position="336"/>
        <end position="352"/>
    </location>
</feature>
<feature type="region of interest" description="Disordered" evidence="1">
    <location>
        <begin position="523"/>
        <end position="655"/>
    </location>
</feature>
<reference evidence="2" key="1">
    <citation type="submission" date="2021-02" db="EMBL/GenBank/DDBJ databases">
        <authorList>
            <person name="Bekaert M."/>
        </authorList>
    </citation>
    <scope>NUCLEOTIDE SEQUENCE</scope>
    <source>
        <strain evidence="2">IoA-00</strain>
    </source>
</reference>
<feature type="compositionally biased region" description="Polar residues" evidence="1">
    <location>
        <begin position="580"/>
        <end position="600"/>
    </location>
</feature>
<dbReference type="PROSITE" id="PS50103">
    <property type="entry name" value="ZF_C3H1"/>
    <property type="match status" value="1"/>
</dbReference>
<feature type="compositionally biased region" description="Basic and acidic residues" evidence="1">
    <location>
        <begin position="912"/>
        <end position="923"/>
    </location>
</feature>
<dbReference type="Gene3D" id="2.30.30.1190">
    <property type="match status" value="1"/>
</dbReference>
<feature type="compositionally biased region" description="Basic and acidic residues" evidence="1">
    <location>
        <begin position="104"/>
        <end position="114"/>
    </location>
</feature>
<dbReference type="InterPro" id="IPR014710">
    <property type="entry name" value="RmlC-like_jellyroll"/>
</dbReference>
<feature type="compositionally biased region" description="Acidic residues" evidence="1">
    <location>
        <begin position="381"/>
        <end position="396"/>
    </location>
</feature>
<gene>
    <name evidence="2" type="ORF">LSAA_9817</name>
</gene>
<feature type="region of interest" description="Disordered" evidence="1">
    <location>
        <begin position="881"/>
        <end position="1028"/>
    </location>
</feature>
<dbReference type="Proteomes" id="UP000675881">
    <property type="component" value="Chromosome 5"/>
</dbReference>
<feature type="compositionally biased region" description="Low complexity" evidence="1">
    <location>
        <begin position="539"/>
        <end position="552"/>
    </location>
</feature>
<dbReference type="InterPro" id="IPR036855">
    <property type="entry name" value="Znf_CCCH_sf"/>
</dbReference>
<dbReference type="GO" id="GO:0046872">
    <property type="term" value="F:metal ion binding"/>
    <property type="evidence" value="ECO:0007669"/>
    <property type="project" value="InterPro"/>
</dbReference>
<dbReference type="EMBL" id="HG994584">
    <property type="protein sequence ID" value="CAF2944377.1"/>
    <property type="molecule type" value="Genomic_DNA"/>
</dbReference>
<sequence length="1050" mass="117046">MYINAFEFERRLNQIRMDRVCQFYLRGRCNRNNYFLKQMEVAALVIIADFFHDAASNKKYNASKSTPIVDSDDDIPRGADSDDDSIVSGFTEYTSIVAKKTKRGLSDKQDEAKSCKTQKVIHQDEEKEETMESRKNTSNFEPKNLPTARKSSMNENSPSNIKSLNASDKSNTSMESLIKADNELLKRAPLMVAKKSVPQIFDNRSGIAKESKIKKIVPELNKKIPTKEVTLKKVDSSLSSKIHESITTMDSSKLDKQSEIETVETIESFIKVNETANIGIVDERSPNKSGAEWENLMSGEECITSIGSASTDITMEEAEKEVPPLILRKSSFSNSRLDKKGVGRSKSEETSKSKNSIAKPVGKKGAESGIVNKKVSKEGDIDGDDDEEDENMDESSDWISSIEESNSDDRSDSSISGRTKIRIKKLTPTKTNNKILKNSASLKALQPIKYKPKKHVSETLELPKFDPDKFKPGYIPSIVKKGDEEYAVVVTGVKDTGLCGTYWGELNNLPSRRKSRINNQFLVQETPEVSPPKGKKAKVSSSSKETSEPKTPVVTKRKSSGNSQSMKSANEKTKTKSPIAISSQTPVTIKSPTKVKTTVDGSGVKKISQPSFKHTRKESPSKPTGEYETNSPTTTNSHSESASETPSVSSEYFSSPSALSNMSMQKERFAPYDDNRWVSISKDLINNSFDAVQYTRALRLPFQLLSFLRIKGNSVMGMSCTDKNNMVFVVIEGEITGALQGSTSNFDCKKGDSFYIPPKNNYNLMNNKAREAELCIFQFANEGVIPPNSASVSSESTINEAGENGNSVPKANANRPCKFFESSGFCRMGENCRFLHEKSLNLPKRRPMLDSDEEILKGPDSDDDDSVVSGFTEHMAVLAREPEFDFSDREEDYESGGALKESQPLHNPDANINKEHDPFKDKCNNSGGNYNSRPHDQSPYVEKEISVEDHNEKDQVCRSSSTEDHSIRQESHSDKIVPQDPNDDKEAEDELLILSPEKNETKEIYTPVSSSKSKTKPKKTLPNHNLPLPKFDPDKFKTWIYTSYHQGWGC</sequence>
<evidence type="ECO:0000256" key="1">
    <source>
        <dbReference type="SAM" id="MobiDB-lite"/>
    </source>
</evidence>
<feature type="region of interest" description="Disordered" evidence="1">
    <location>
        <begin position="336"/>
        <end position="421"/>
    </location>
</feature>
<proteinExistence type="predicted"/>
<feature type="region of interest" description="Disordered" evidence="1">
    <location>
        <begin position="101"/>
        <end position="168"/>
    </location>
</feature>
<dbReference type="InterPro" id="IPR000571">
    <property type="entry name" value="Znf_CCCH"/>
</dbReference>
<feature type="compositionally biased region" description="Polar residues" evidence="1">
    <location>
        <begin position="627"/>
        <end position="636"/>
    </location>
</feature>
<feature type="compositionally biased region" description="Basic and acidic residues" evidence="1">
    <location>
        <begin position="933"/>
        <end position="977"/>
    </location>
</feature>
<evidence type="ECO:0000313" key="2">
    <source>
        <dbReference type="EMBL" id="CAF2944377.1"/>
    </source>
</evidence>
<dbReference type="SUPFAM" id="SSF90229">
    <property type="entry name" value="CCCH zinc finger"/>
    <property type="match status" value="1"/>
</dbReference>
<organism evidence="2 3">
    <name type="scientific">Lepeophtheirus salmonis</name>
    <name type="common">Salmon louse</name>
    <name type="synonym">Caligus salmonis</name>
    <dbReference type="NCBI Taxonomy" id="72036"/>
    <lineage>
        <taxon>Eukaryota</taxon>
        <taxon>Metazoa</taxon>
        <taxon>Ecdysozoa</taxon>
        <taxon>Arthropoda</taxon>
        <taxon>Crustacea</taxon>
        <taxon>Multicrustacea</taxon>
        <taxon>Hexanauplia</taxon>
        <taxon>Copepoda</taxon>
        <taxon>Siphonostomatoida</taxon>
        <taxon>Caligidae</taxon>
        <taxon>Lepeophtheirus</taxon>
    </lineage>
</organism>
<feature type="compositionally biased region" description="Low complexity" evidence="1">
    <location>
        <begin position="637"/>
        <end position="655"/>
    </location>
</feature>
<dbReference type="Gene3D" id="2.60.120.10">
    <property type="entry name" value="Jelly Rolls"/>
    <property type="match status" value="1"/>
</dbReference>
<dbReference type="AlphaFoldDB" id="A0A7R8CVE9"/>
<protein>
    <submittedName>
        <fullName evidence="2">(salmon louse) hypothetical protein</fullName>
    </submittedName>
</protein>
<accession>A0A7R8CVE9</accession>
<feature type="compositionally biased region" description="Acidic residues" evidence="1">
    <location>
        <begin position="981"/>
        <end position="991"/>
    </location>
</feature>
<dbReference type="SMART" id="SM00356">
    <property type="entry name" value="ZnF_C3H1"/>
    <property type="match status" value="1"/>
</dbReference>
<dbReference type="Pfam" id="PF11699">
    <property type="entry name" value="CENP-C_C"/>
    <property type="match status" value="1"/>
</dbReference>
<evidence type="ECO:0000313" key="3">
    <source>
        <dbReference type="Proteomes" id="UP000675881"/>
    </source>
</evidence>
<feature type="compositionally biased region" description="Polar residues" evidence="1">
    <location>
        <begin position="149"/>
        <end position="168"/>
    </location>
</feature>
<dbReference type="OrthoDB" id="1939643at2759"/>
<feature type="region of interest" description="Disordered" evidence="1">
    <location>
        <begin position="63"/>
        <end position="83"/>
    </location>
</feature>
<feature type="compositionally biased region" description="Basic and acidic residues" evidence="1">
    <location>
        <begin position="121"/>
        <end position="135"/>
    </location>
</feature>
<keyword evidence="3" id="KW-1185">Reference proteome</keyword>
<dbReference type="InterPro" id="IPR025974">
    <property type="entry name" value="Mif2/CENP-C_cupin"/>
</dbReference>
<name>A0A7R8CVE9_LEPSM</name>